<dbReference type="InterPro" id="IPR036259">
    <property type="entry name" value="MFS_trans_sf"/>
</dbReference>
<dbReference type="InterPro" id="IPR020846">
    <property type="entry name" value="MFS_dom"/>
</dbReference>
<evidence type="ECO:0000256" key="6">
    <source>
        <dbReference type="SAM" id="Phobius"/>
    </source>
</evidence>
<dbReference type="Gene3D" id="1.20.1250.20">
    <property type="entry name" value="MFS general substrate transporter like domains"/>
    <property type="match status" value="2"/>
</dbReference>
<dbReference type="CDD" id="cd17319">
    <property type="entry name" value="MFS_ExuT_GudP_like"/>
    <property type="match status" value="1"/>
</dbReference>
<accession>A0A0B7P0X9</accession>
<feature type="transmembrane region" description="Helical" evidence="6">
    <location>
        <begin position="95"/>
        <end position="114"/>
    </location>
</feature>
<dbReference type="Pfam" id="PF07690">
    <property type="entry name" value="MFS_1"/>
    <property type="match status" value="1"/>
</dbReference>
<keyword evidence="2" id="KW-0813">Transport</keyword>
<feature type="transmembrane region" description="Helical" evidence="6">
    <location>
        <begin position="403"/>
        <end position="423"/>
    </location>
</feature>
<feature type="domain" description="Major facilitator superfamily (MFS) profile" evidence="7">
    <location>
        <begin position="29"/>
        <end position="428"/>
    </location>
</feature>
<reference evidence="8" key="1">
    <citation type="submission" date="2014-08" db="EMBL/GenBank/DDBJ databases">
        <authorList>
            <person name="Falentin Helene"/>
        </authorList>
    </citation>
    <scope>NUCLEOTIDE SEQUENCE</scope>
</reference>
<evidence type="ECO:0000259" key="7">
    <source>
        <dbReference type="PROSITE" id="PS50850"/>
    </source>
</evidence>
<proteinExistence type="predicted"/>
<feature type="transmembrane region" description="Helical" evidence="6">
    <location>
        <begin position="246"/>
        <end position="268"/>
    </location>
</feature>
<feature type="transmembrane region" description="Helical" evidence="6">
    <location>
        <begin position="62"/>
        <end position="83"/>
    </location>
</feature>
<dbReference type="AlphaFoldDB" id="A0A0B7P0X9"/>
<feature type="transmembrane region" description="Helical" evidence="6">
    <location>
        <begin position="26"/>
        <end position="42"/>
    </location>
</feature>
<dbReference type="PANTHER" id="PTHR43791">
    <property type="entry name" value="PERMEASE-RELATED"/>
    <property type="match status" value="1"/>
</dbReference>
<keyword evidence="8" id="KW-0762">Sugar transport</keyword>
<comment type="subcellular location">
    <subcellularLocation>
        <location evidence="1">Cell membrane</location>
        <topology evidence="1">Multi-pass membrane protein</topology>
    </subcellularLocation>
</comment>
<organism evidence="8">
    <name type="scientific">Propionibacterium freudenreichii subsp. freudenreichii</name>
    <dbReference type="NCBI Taxonomy" id="66712"/>
    <lineage>
        <taxon>Bacteria</taxon>
        <taxon>Bacillati</taxon>
        <taxon>Actinomycetota</taxon>
        <taxon>Actinomycetes</taxon>
        <taxon>Propionibacteriales</taxon>
        <taxon>Propionibacteriaceae</taxon>
        <taxon>Propionibacterium</taxon>
    </lineage>
</organism>
<evidence type="ECO:0000256" key="4">
    <source>
        <dbReference type="ARBA" id="ARBA00022989"/>
    </source>
</evidence>
<keyword evidence="5 6" id="KW-0472">Membrane</keyword>
<evidence type="ECO:0000256" key="1">
    <source>
        <dbReference type="ARBA" id="ARBA00004651"/>
    </source>
</evidence>
<evidence type="ECO:0000313" key="8">
    <source>
        <dbReference type="EMBL" id="CEP27664.1"/>
    </source>
</evidence>
<keyword evidence="3 6" id="KW-0812">Transmembrane</keyword>
<dbReference type="PANTHER" id="PTHR43791:SF100">
    <property type="entry name" value="SUGAR TRANSPORTER"/>
    <property type="match status" value="1"/>
</dbReference>
<evidence type="ECO:0000256" key="3">
    <source>
        <dbReference type="ARBA" id="ARBA00022692"/>
    </source>
</evidence>
<dbReference type="GO" id="GO:0022857">
    <property type="term" value="F:transmembrane transporter activity"/>
    <property type="evidence" value="ECO:0007669"/>
    <property type="project" value="InterPro"/>
</dbReference>
<evidence type="ECO:0000256" key="5">
    <source>
        <dbReference type="ARBA" id="ARBA00023136"/>
    </source>
</evidence>
<feature type="transmembrane region" description="Helical" evidence="6">
    <location>
        <begin position="153"/>
        <end position="178"/>
    </location>
</feature>
<feature type="transmembrane region" description="Helical" evidence="6">
    <location>
        <begin position="120"/>
        <end position="141"/>
    </location>
</feature>
<feature type="transmembrane region" description="Helical" evidence="6">
    <location>
        <begin position="370"/>
        <end position="391"/>
    </location>
</feature>
<evidence type="ECO:0000256" key="2">
    <source>
        <dbReference type="ARBA" id="ARBA00022448"/>
    </source>
</evidence>
<keyword evidence="4 6" id="KW-1133">Transmembrane helix</keyword>
<gene>
    <name evidence="8" type="ORF">PFCIRM138_04640</name>
</gene>
<name>A0A0B7P0X9_PROFF</name>
<dbReference type="SUPFAM" id="SSF103473">
    <property type="entry name" value="MFS general substrate transporter"/>
    <property type="match status" value="1"/>
</dbReference>
<feature type="transmembrane region" description="Helical" evidence="6">
    <location>
        <begin position="184"/>
        <end position="205"/>
    </location>
</feature>
<feature type="transmembrane region" description="Helical" evidence="6">
    <location>
        <begin position="312"/>
        <end position="331"/>
    </location>
</feature>
<feature type="transmembrane region" description="Helical" evidence="6">
    <location>
        <begin position="337"/>
        <end position="358"/>
    </location>
</feature>
<feature type="transmembrane region" description="Helical" evidence="6">
    <location>
        <begin position="280"/>
        <end position="300"/>
    </location>
</feature>
<dbReference type="GO" id="GO:0005886">
    <property type="term" value="C:plasma membrane"/>
    <property type="evidence" value="ECO:0007669"/>
    <property type="project" value="UniProtKB-SubCell"/>
</dbReference>
<dbReference type="EMBL" id="LM676439">
    <property type="protein sequence ID" value="CEP27664.1"/>
    <property type="molecule type" value="Genomic_DNA"/>
</dbReference>
<dbReference type="PROSITE" id="PS50850">
    <property type="entry name" value="MFS"/>
    <property type="match status" value="1"/>
</dbReference>
<protein>
    <submittedName>
        <fullName evidence="8">Membrane permease (Sugar transporter)</fullName>
    </submittedName>
</protein>
<dbReference type="InterPro" id="IPR011701">
    <property type="entry name" value="MFS"/>
</dbReference>
<sequence>MQGIVMSNDKMELTDRARAGSTNRRWTRLIPVILVIYIIAYIDRVNIGFGMGQIRESLHMDAAQGGFAAGIFFIGYLVLQVPGGYLAQKWSARKVVFCLMLGWGLCAILAGFVANYGQLLTARFMLGVFEGGVQPALMVLINRWFPKSEKGRAFSLFIMHNPIATVITAPLAGLILMHGSWRELFVIQGLLPLLIGVGLWLWVAADDPAEARWLSAQEAQEIATLKAADGDDSAASNWRAAVKSPYVWLLALMGMLVWLGFYGLQLWLPTLLKTVFKGELTVGLVAAIPPICAAAAIWINGRGADRDGRYNVRVAVPLIVGGVILATSTLITANQPWLVVLALAAATACQLSFFGPYWTMNSTLVRPEAVGAGFGIINGIGNLGGLLGPYVGGWIQDTTGSLALASVFFGCSVILAGIMALALRGAVRRRVSADS</sequence>